<dbReference type="AlphaFoldDB" id="A0A6J4KP01"/>
<gene>
    <name evidence="2" type="ORF">AVDCRST_MAG11-1479</name>
</gene>
<evidence type="ECO:0000313" key="2">
    <source>
        <dbReference type="EMBL" id="CAA9311149.1"/>
    </source>
</evidence>
<evidence type="ECO:0000256" key="1">
    <source>
        <dbReference type="SAM" id="MobiDB-lite"/>
    </source>
</evidence>
<feature type="region of interest" description="Disordered" evidence="1">
    <location>
        <begin position="1"/>
        <end position="39"/>
    </location>
</feature>
<protein>
    <submittedName>
        <fullName evidence="2">Uncharacterized protein</fullName>
    </submittedName>
</protein>
<name>A0A6J4KP01_9BACT</name>
<feature type="non-terminal residue" evidence="2">
    <location>
        <position position="1"/>
    </location>
</feature>
<feature type="non-terminal residue" evidence="2">
    <location>
        <position position="39"/>
    </location>
</feature>
<accession>A0A6J4KP01</accession>
<reference evidence="2" key="1">
    <citation type="submission" date="2020-02" db="EMBL/GenBank/DDBJ databases">
        <authorList>
            <person name="Meier V. D."/>
        </authorList>
    </citation>
    <scope>NUCLEOTIDE SEQUENCE</scope>
    <source>
        <strain evidence="2">AVDCRST_MAG11</strain>
    </source>
</reference>
<proteinExistence type="predicted"/>
<organism evidence="2">
    <name type="scientific">uncultured Gemmatimonadaceae bacterium</name>
    <dbReference type="NCBI Taxonomy" id="246130"/>
    <lineage>
        <taxon>Bacteria</taxon>
        <taxon>Pseudomonadati</taxon>
        <taxon>Gemmatimonadota</taxon>
        <taxon>Gemmatimonadia</taxon>
        <taxon>Gemmatimonadales</taxon>
        <taxon>Gemmatimonadaceae</taxon>
        <taxon>environmental samples</taxon>
    </lineage>
</organism>
<feature type="compositionally biased region" description="Basic residues" evidence="1">
    <location>
        <begin position="14"/>
        <end position="26"/>
    </location>
</feature>
<dbReference type="EMBL" id="CADCTU010000338">
    <property type="protein sequence ID" value="CAA9311149.1"/>
    <property type="molecule type" value="Genomic_DNA"/>
</dbReference>
<sequence length="39" mass="4399">PRAPRVAGPATGPHRARRLLRHRSPPHRGDLSRMRRPGV</sequence>